<comment type="caution">
    <text evidence="2">The sequence shown here is derived from an EMBL/GenBank/DDBJ whole genome shotgun (WGS) entry which is preliminary data.</text>
</comment>
<reference evidence="2" key="1">
    <citation type="journal article" date="2014" name="Int. J. Syst. Evol. Microbiol.">
        <title>Complete genome sequence of Corynebacterium casei LMG S-19264T (=DSM 44701T), isolated from a smear-ripened cheese.</title>
        <authorList>
            <consortium name="US DOE Joint Genome Institute (JGI-PGF)"/>
            <person name="Walter F."/>
            <person name="Albersmeier A."/>
            <person name="Kalinowski J."/>
            <person name="Ruckert C."/>
        </authorList>
    </citation>
    <scope>NUCLEOTIDE SEQUENCE</scope>
    <source>
        <strain evidence="2">CGMCC 1.15758</strain>
    </source>
</reference>
<feature type="signal peptide" evidence="1">
    <location>
        <begin position="1"/>
        <end position="28"/>
    </location>
</feature>
<dbReference type="EMBL" id="BMJS01000001">
    <property type="protein sequence ID" value="GGF86836.1"/>
    <property type="molecule type" value="Genomic_DNA"/>
</dbReference>
<reference evidence="2" key="2">
    <citation type="submission" date="2020-09" db="EMBL/GenBank/DDBJ databases">
        <authorList>
            <person name="Sun Q."/>
            <person name="Zhou Y."/>
        </authorList>
    </citation>
    <scope>NUCLEOTIDE SEQUENCE</scope>
    <source>
        <strain evidence="2">CGMCC 1.15758</strain>
    </source>
</reference>
<organism evidence="2 3">
    <name type="scientific">Cysteiniphilum litorale</name>
    <dbReference type="NCBI Taxonomy" id="2056700"/>
    <lineage>
        <taxon>Bacteria</taxon>
        <taxon>Pseudomonadati</taxon>
        <taxon>Pseudomonadota</taxon>
        <taxon>Gammaproteobacteria</taxon>
        <taxon>Thiotrichales</taxon>
        <taxon>Fastidiosibacteraceae</taxon>
        <taxon>Cysteiniphilum</taxon>
    </lineage>
</organism>
<evidence type="ECO:0000256" key="1">
    <source>
        <dbReference type="SAM" id="SignalP"/>
    </source>
</evidence>
<keyword evidence="1" id="KW-0732">Signal</keyword>
<accession>A0A8J2Z153</accession>
<feature type="chain" id="PRO_5035223032" evidence="1">
    <location>
        <begin position="29"/>
        <end position="62"/>
    </location>
</feature>
<evidence type="ECO:0000313" key="3">
    <source>
        <dbReference type="Proteomes" id="UP000636949"/>
    </source>
</evidence>
<dbReference type="RefSeq" id="WP_117001364.1">
    <property type="nucleotide sequence ID" value="NZ_BMJS01000001.1"/>
</dbReference>
<dbReference type="Proteomes" id="UP000636949">
    <property type="component" value="Unassembled WGS sequence"/>
</dbReference>
<protein>
    <submittedName>
        <fullName evidence="2">Uncharacterized protein</fullName>
    </submittedName>
</protein>
<name>A0A8J2Z153_9GAMM</name>
<gene>
    <name evidence="2" type="ORF">GCM10010995_00180</name>
</gene>
<dbReference type="AlphaFoldDB" id="A0A8J2Z153"/>
<evidence type="ECO:0000313" key="2">
    <source>
        <dbReference type="EMBL" id="GGF86836.1"/>
    </source>
</evidence>
<sequence length="62" mass="6652">MKKNKFFKAIALIFIGIFLAGNLAAAYAGTDYVSNSNKAYKHSLVQPAQNTPNIPMTGSDGM</sequence>
<keyword evidence="3" id="KW-1185">Reference proteome</keyword>
<proteinExistence type="predicted"/>